<feature type="chain" id="PRO_5037409100" evidence="1">
    <location>
        <begin position="21"/>
        <end position="363"/>
    </location>
</feature>
<evidence type="ECO:0000313" key="4">
    <source>
        <dbReference type="Proteomes" id="UP000595254"/>
    </source>
</evidence>
<dbReference type="PANTHER" id="PTHR19328">
    <property type="entry name" value="HEDGEHOG-INTERACTING PROTEIN"/>
    <property type="match status" value="1"/>
</dbReference>
<protein>
    <submittedName>
        <fullName evidence="3">Sorbosone dehydrogenase family protein</fullName>
    </submittedName>
</protein>
<dbReference type="InterPro" id="IPR011042">
    <property type="entry name" value="6-blade_b-propeller_TolB-like"/>
</dbReference>
<feature type="domain" description="Glucose/Sorbosone dehydrogenase" evidence="2">
    <location>
        <begin position="53"/>
        <end position="344"/>
    </location>
</feature>
<dbReference type="InterPro" id="IPR011041">
    <property type="entry name" value="Quinoprot_gluc/sorb_DH_b-prop"/>
</dbReference>
<dbReference type="PROSITE" id="PS51257">
    <property type="entry name" value="PROKAR_LIPOPROTEIN"/>
    <property type="match status" value="1"/>
</dbReference>
<dbReference type="Gene3D" id="2.120.10.30">
    <property type="entry name" value="TolB, C-terminal domain"/>
    <property type="match status" value="1"/>
</dbReference>
<proteinExistence type="predicted"/>
<dbReference type="InterPro" id="IPR012938">
    <property type="entry name" value="Glc/Sorbosone_DH"/>
</dbReference>
<reference evidence="3 4" key="1">
    <citation type="submission" date="2021-01" db="EMBL/GenBank/DDBJ databases">
        <title>FDA dAtabase for Regulatory Grade micrObial Sequences (FDA-ARGOS): Supporting development and validation of Infectious Disease Dx tests.</title>
        <authorList>
            <person name="Nelson B."/>
            <person name="Plummer A."/>
            <person name="Tallon L."/>
            <person name="Sadzewicz L."/>
            <person name="Zhao X."/>
            <person name="Boylan J."/>
            <person name="Ott S."/>
            <person name="Bowen H."/>
            <person name="Vavikolanu K."/>
            <person name="Mehta A."/>
            <person name="Aluvathingal J."/>
            <person name="Nadendla S."/>
            <person name="Myers T."/>
            <person name="Yan Y."/>
            <person name="Sichtig H."/>
        </authorList>
    </citation>
    <scope>NUCLEOTIDE SEQUENCE [LARGE SCALE GENOMIC DNA]</scope>
    <source>
        <strain evidence="3 4">FDAARGOS_1161</strain>
    </source>
</reference>
<dbReference type="PANTHER" id="PTHR19328:SF13">
    <property type="entry name" value="HIPL1 PROTEIN"/>
    <property type="match status" value="1"/>
</dbReference>
<organism evidence="3 4">
    <name type="scientific">Peribacillus psychrosaccharolyticus</name>
    <name type="common">Bacillus psychrosaccharolyticus</name>
    <dbReference type="NCBI Taxonomy" id="1407"/>
    <lineage>
        <taxon>Bacteria</taxon>
        <taxon>Bacillati</taxon>
        <taxon>Bacillota</taxon>
        <taxon>Bacilli</taxon>
        <taxon>Bacillales</taxon>
        <taxon>Bacillaceae</taxon>
        <taxon>Peribacillus</taxon>
    </lineage>
</organism>
<keyword evidence="4" id="KW-1185">Reference proteome</keyword>
<accession>A0A974RZ26</accession>
<dbReference type="AlphaFoldDB" id="A0A974RZ26"/>
<feature type="signal peptide" evidence="1">
    <location>
        <begin position="1"/>
        <end position="20"/>
    </location>
</feature>
<dbReference type="EMBL" id="CP068053">
    <property type="protein sequence ID" value="QQS99005.1"/>
    <property type="molecule type" value="Genomic_DNA"/>
</dbReference>
<dbReference type="Pfam" id="PF07995">
    <property type="entry name" value="GSDH"/>
    <property type="match status" value="1"/>
</dbReference>
<gene>
    <name evidence="3" type="ORF">I6J18_15285</name>
</gene>
<evidence type="ECO:0000313" key="3">
    <source>
        <dbReference type="EMBL" id="QQS99005.1"/>
    </source>
</evidence>
<name>A0A974RZ26_PERPY</name>
<dbReference type="SUPFAM" id="SSF50952">
    <property type="entry name" value="Soluble quinoprotein glucose dehydrogenase"/>
    <property type="match status" value="1"/>
</dbReference>
<dbReference type="KEGG" id="ppsr:I6J18_15285"/>
<evidence type="ECO:0000256" key="1">
    <source>
        <dbReference type="SAM" id="SignalP"/>
    </source>
</evidence>
<dbReference type="RefSeq" id="WP_040376350.1">
    <property type="nucleotide sequence ID" value="NZ_CP068053.1"/>
</dbReference>
<dbReference type="Proteomes" id="UP000595254">
    <property type="component" value="Chromosome"/>
</dbReference>
<sequence length="363" mass="40557">MKKKLLIVLIVLLFAGCSLKDITQPDHTENENLQMEQTGKTASDKPEVLLSGLDAPWSIQEVEETLFVSERTGSIVQLKDGKVKREPVELKEKLSEESEAGLLGFLLAPGFEDSGQGFAYYTYELDGKPVNRVVTLQYEEGSWKETNVLLDQIPSGNYHHGGRIKIGFDNKLYVTTGDAKQGEIAQDVNSLGGKILRMNLDGSIPDDNPFPNSYVYSYGHRNPQGLTWDLEGRLYSSEHGESGKDELNQIEPGKNYGWPEIEGDEKNAEMETPLIHAGDNTWAPSGIAYNNGKIYIASLRGEALKAYDIVTKDIKDIVTDQGRIRDVYIDGTYLYFISNNTDGRGNPDKKDDRLYRIPLTNLK</sequence>
<keyword evidence="1" id="KW-0732">Signal</keyword>
<evidence type="ECO:0000259" key="2">
    <source>
        <dbReference type="Pfam" id="PF07995"/>
    </source>
</evidence>